<protein>
    <submittedName>
        <fullName evidence="1">Uncharacterized protein</fullName>
    </submittedName>
</protein>
<evidence type="ECO:0000313" key="1">
    <source>
        <dbReference type="EMBL" id="AKI79330.1"/>
    </source>
</evidence>
<dbReference type="Proteomes" id="UP000241474">
    <property type="component" value="Segment"/>
</dbReference>
<organismHost>
    <name type="scientific">Acanthamoeba polyphaga</name>
    <name type="common">Amoeba</name>
    <dbReference type="NCBI Taxonomy" id="5757"/>
</organismHost>
<sequence>MDYKQEYLKLKQLLLNQRGSGKMNPLLLNNLSSMVFIVGNNILGDDVKAVIISLIEEFNRIASQDLRHNIELSQYYAVGRGLMTREGTIQCENCELVLKYTHSSVCLSNGRIVRKTSGDNEVNCQVSRGMVKFYIKQKTGDQYRYTRIRIARVQQKGSLAPFTDALYLNNDELDKLHEDTGAAISLSHSDLAKQSASRGDLKVKSPSDVAIATKNINKNVDQINRAATESQLGLMNRSRVVSPVPTQTSVNVANTVARNMSIGDKNSAIMVPNNPISLDSSDDVQPVIGAVDERGIELQHVGNGGPISQSNTLNSKIPVTSAQIPIDANIAVVPSAGLGTSETITGPSKKSTTSVYNKLSQSVSNAFHTDKSQDKVTDKISKETLKQDETGIASSLGKETKNFFGNLWNKAGDTADKMTNWLRNLGSKSTVVPVSKDLSVVTPLPPQKAGFVPVPTNDDSNTNYLQNKVYTNNPPIDMQYSQNAISTVRNGKTNLSLVEHTQDRQSSTRLNPRYNVMY</sequence>
<organism evidence="1 2">
    <name type="scientific">Acanthamoeba polyphaga mimivirus</name>
    <name type="common">APMV</name>
    <dbReference type="NCBI Taxonomy" id="212035"/>
    <lineage>
        <taxon>Viruses</taxon>
        <taxon>Varidnaviria</taxon>
        <taxon>Bamfordvirae</taxon>
        <taxon>Nucleocytoviricota</taxon>
        <taxon>Megaviricetes</taxon>
        <taxon>Imitervirales</taxon>
        <taxon>Mimiviridae</taxon>
        <taxon>Megamimivirinae</taxon>
        <taxon>Mimivirus</taxon>
        <taxon>Mimivirus bradfordmassiliense</taxon>
    </lineage>
</organism>
<name>A0A0G2Y0Y2_MIMIV</name>
<reference evidence="1 2" key="1">
    <citation type="submission" date="2014-10" db="EMBL/GenBank/DDBJ databases">
        <title>Pan-genome analysis of Brazilian lineage A amoebal mimiviruses.</title>
        <authorList>
            <person name="Assis F.L."/>
            <person name="Abrahao J.S."/>
            <person name="Kroon E.G."/>
            <person name="Dornas F.P."/>
            <person name="Andrade K.R."/>
            <person name="Borato P.V.M."/>
            <person name="Pilotto M.R."/>
            <person name="Benamar S."/>
            <person name="LaScola B."/>
            <person name="Colson P."/>
        </authorList>
    </citation>
    <scope>NUCLEOTIDE SEQUENCE [LARGE SCALE GENOMIC DNA]</scope>
    <source>
        <strain evidence="1 2">Oyster</strain>
    </source>
</reference>
<dbReference type="EMBL" id="KM982401">
    <property type="protein sequence ID" value="AKI79330.1"/>
    <property type="molecule type" value="Genomic_DNA"/>
</dbReference>
<accession>A0A0G2Y0Y2</accession>
<proteinExistence type="predicted"/>
<evidence type="ECO:0000313" key="2">
    <source>
        <dbReference type="Proteomes" id="UP000241474"/>
    </source>
</evidence>